<dbReference type="EMBL" id="UINC01093734">
    <property type="protein sequence ID" value="SVC48396.1"/>
    <property type="molecule type" value="Genomic_DNA"/>
</dbReference>
<protein>
    <recommendedName>
        <fullName evidence="3">DUF805 domain-containing protein</fullName>
    </recommendedName>
</protein>
<evidence type="ECO:0000256" key="1">
    <source>
        <dbReference type="SAM" id="MobiDB-lite"/>
    </source>
</evidence>
<dbReference type="GO" id="GO:0005886">
    <property type="term" value="C:plasma membrane"/>
    <property type="evidence" value="ECO:0007669"/>
    <property type="project" value="TreeGrafter"/>
</dbReference>
<sequence>VPIGLVLGGVSATIWSLDSDKLGPLESIYMLAWLCPGLALGARRLQDTGRSGWWQLLALTGIGNFVLFFWACSPGDAETNAWGPAPHSGTATGTQPGRDDAGPTATGPIIY</sequence>
<feature type="non-terminal residue" evidence="2">
    <location>
        <position position="1"/>
    </location>
</feature>
<evidence type="ECO:0000313" key="2">
    <source>
        <dbReference type="EMBL" id="SVC48396.1"/>
    </source>
</evidence>
<dbReference type="Pfam" id="PF05656">
    <property type="entry name" value="DUF805"/>
    <property type="match status" value="1"/>
</dbReference>
<dbReference type="PANTHER" id="PTHR34980:SF2">
    <property type="entry name" value="INNER MEMBRANE PROTEIN YHAH-RELATED"/>
    <property type="match status" value="1"/>
</dbReference>
<reference evidence="2" key="1">
    <citation type="submission" date="2018-05" db="EMBL/GenBank/DDBJ databases">
        <authorList>
            <person name="Lanie J.A."/>
            <person name="Ng W.-L."/>
            <person name="Kazmierczak K.M."/>
            <person name="Andrzejewski T.M."/>
            <person name="Davidsen T.M."/>
            <person name="Wayne K.J."/>
            <person name="Tettelin H."/>
            <person name="Glass J.I."/>
            <person name="Rusch D."/>
            <person name="Podicherti R."/>
            <person name="Tsui H.-C.T."/>
            <person name="Winkler M.E."/>
        </authorList>
    </citation>
    <scope>NUCLEOTIDE SEQUENCE</scope>
</reference>
<dbReference type="InterPro" id="IPR008523">
    <property type="entry name" value="DUF805"/>
</dbReference>
<organism evidence="2">
    <name type="scientific">marine metagenome</name>
    <dbReference type="NCBI Taxonomy" id="408172"/>
    <lineage>
        <taxon>unclassified sequences</taxon>
        <taxon>metagenomes</taxon>
        <taxon>ecological metagenomes</taxon>
    </lineage>
</organism>
<dbReference type="AlphaFoldDB" id="A0A382MI26"/>
<gene>
    <name evidence="2" type="ORF">METZ01_LOCUS301250</name>
</gene>
<feature type="region of interest" description="Disordered" evidence="1">
    <location>
        <begin position="80"/>
        <end position="111"/>
    </location>
</feature>
<name>A0A382MI26_9ZZZZ</name>
<accession>A0A382MI26</accession>
<proteinExistence type="predicted"/>
<dbReference type="PANTHER" id="PTHR34980">
    <property type="entry name" value="INNER MEMBRANE PROTEIN-RELATED-RELATED"/>
    <property type="match status" value="1"/>
</dbReference>
<evidence type="ECO:0008006" key="3">
    <source>
        <dbReference type="Google" id="ProtNLM"/>
    </source>
</evidence>